<accession>A0A2V1HYY6</accession>
<evidence type="ECO:0000256" key="3">
    <source>
        <dbReference type="ARBA" id="ARBA00023004"/>
    </source>
</evidence>
<dbReference type="InterPro" id="IPR050884">
    <property type="entry name" value="CNP_phosphodiesterase-III"/>
</dbReference>
<evidence type="ECO:0000256" key="1">
    <source>
        <dbReference type="ARBA" id="ARBA00022723"/>
    </source>
</evidence>
<dbReference type="Pfam" id="PF00149">
    <property type="entry name" value="Metallophos"/>
    <property type="match status" value="1"/>
</dbReference>
<evidence type="ECO:0000313" key="6">
    <source>
        <dbReference type="EMBL" id="PVZ96127.1"/>
    </source>
</evidence>
<dbReference type="InterPro" id="IPR004843">
    <property type="entry name" value="Calcineurin-like_PHP"/>
</dbReference>
<evidence type="ECO:0000259" key="5">
    <source>
        <dbReference type="Pfam" id="PF00149"/>
    </source>
</evidence>
<evidence type="ECO:0000313" key="7">
    <source>
        <dbReference type="Proteomes" id="UP000244893"/>
    </source>
</evidence>
<dbReference type="RefSeq" id="WP_116755861.1">
    <property type="nucleotide sequence ID" value="NZ_JBHUEX010000001.1"/>
</dbReference>
<comment type="similarity">
    <text evidence="4">Belongs to the cyclic nucleotide phosphodiesterase class-III family.</text>
</comment>
<name>A0A2V1HYY6_9MICO</name>
<dbReference type="PANTHER" id="PTHR42988">
    <property type="entry name" value="PHOSPHOHYDROLASE"/>
    <property type="match status" value="1"/>
</dbReference>
<dbReference type="Proteomes" id="UP000244893">
    <property type="component" value="Unassembled WGS sequence"/>
</dbReference>
<dbReference type="GO" id="GO:0004112">
    <property type="term" value="F:cyclic-nucleotide phosphodiesterase activity"/>
    <property type="evidence" value="ECO:0007669"/>
    <property type="project" value="InterPro"/>
</dbReference>
<gene>
    <name evidence="6" type="ORF">DDQ50_06750</name>
</gene>
<dbReference type="Gene3D" id="3.60.21.10">
    <property type="match status" value="1"/>
</dbReference>
<dbReference type="SUPFAM" id="SSF56300">
    <property type="entry name" value="Metallo-dependent phosphatases"/>
    <property type="match status" value="1"/>
</dbReference>
<keyword evidence="1" id="KW-0479">Metal-binding</keyword>
<dbReference type="CDD" id="cd07402">
    <property type="entry name" value="MPP_GpdQ"/>
    <property type="match status" value="1"/>
</dbReference>
<dbReference type="InterPro" id="IPR026575">
    <property type="entry name" value="GpdQ/CpdA-like"/>
</dbReference>
<keyword evidence="2" id="KW-0378">Hydrolase</keyword>
<keyword evidence="3" id="KW-0408">Iron</keyword>
<evidence type="ECO:0000256" key="2">
    <source>
        <dbReference type="ARBA" id="ARBA00022801"/>
    </source>
</evidence>
<sequence length="278" mass="29468">MPLGSTPTHVIAHISDTHLLAGGLPLHGTVDTVGNLRRALERLESTGLRIDAIVHTGDIADLGELDAYERVRAAVAPVAERLGCPVVWVAGNHDVRGPLRQGLQLGGDPGSPLDTVTEVGGLRIIGLDTSVPGQPHGDLDDAQLEWVRDQLAAPAPHGTIIALHHPPVETVVHELQTLQLRATDRLRAVIEGSDVRKILAGHFHYATSGGFAGIGVSVATATSYTIKVEAPDRGLTGVDGGQAIAVLHVYDDDTVHSGLPIDDHRQVVHLPYGFFDNY</sequence>
<comment type="caution">
    <text evidence="6">The sequence shown here is derived from an EMBL/GenBank/DDBJ whole genome shotgun (WGS) entry which is preliminary data.</text>
</comment>
<organism evidence="6 7">
    <name type="scientific">Amnibacterium flavum</name>
    <dbReference type="NCBI Taxonomy" id="2173173"/>
    <lineage>
        <taxon>Bacteria</taxon>
        <taxon>Bacillati</taxon>
        <taxon>Actinomycetota</taxon>
        <taxon>Actinomycetes</taxon>
        <taxon>Micrococcales</taxon>
        <taxon>Microbacteriaceae</taxon>
        <taxon>Amnibacterium</taxon>
    </lineage>
</organism>
<dbReference type="OrthoDB" id="5241795at2"/>
<dbReference type="AlphaFoldDB" id="A0A2V1HYY6"/>
<proteinExistence type="inferred from homology"/>
<dbReference type="GO" id="GO:0046872">
    <property type="term" value="F:metal ion binding"/>
    <property type="evidence" value="ECO:0007669"/>
    <property type="project" value="UniProtKB-KW"/>
</dbReference>
<feature type="domain" description="Calcineurin-like phosphoesterase" evidence="5">
    <location>
        <begin position="11"/>
        <end position="205"/>
    </location>
</feature>
<keyword evidence="7" id="KW-1185">Reference proteome</keyword>
<dbReference type="EMBL" id="QEOP01000001">
    <property type="protein sequence ID" value="PVZ96127.1"/>
    <property type="molecule type" value="Genomic_DNA"/>
</dbReference>
<reference evidence="6 7" key="1">
    <citation type="submission" date="2018-05" db="EMBL/GenBank/DDBJ databases">
        <title>Amnibacterium sp. M8JJ-5, whole genome shotgun sequence.</title>
        <authorList>
            <person name="Tuo L."/>
        </authorList>
    </citation>
    <scope>NUCLEOTIDE SEQUENCE [LARGE SCALE GENOMIC DNA]</scope>
    <source>
        <strain evidence="6 7">M8JJ-5</strain>
    </source>
</reference>
<protein>
    <submittedName>
        <fullName evidence="6">Phosphodiesterase</fullName>
    </submittedName>
</protein>
<dbReference type="InterPro" id="IPR029052">
    <property type="entry name" value="Metallo-depent_PP-like"/>
</dbReference>
<evidence type="ECO:0000256" key="4">
    <source>
        <dbReference type="ARBA" id="ARBA00025742"/>
    </source>
</evidence>
<dbReference type="PANTHER" id="PTHR42988:SF2">
    <property type="entry name" value="CYCLIC NUCLEOTIDE PHOSPHODIESTERASE CBUA0032-RELATED"/>
    <property type="match status" value="1"/>
</dbReference>